<gene>
    <name evidence="1" type="ORF">ACFS5J_07020</name>
</gene>
<protein>
    <submittedName>
        <fullName evidence="1">Carboxypeptidase-like regulatory domain-containing protein</fullName>
    </submittedName>
</protein>
<reference evidence="2" key="1">
    <citation type="journal article" date="2019" name="Int. J. Syst. Evol. Microbiol.">
        <title>The Global Catalogue of Microorganisms (GCM) 10K type strain sequencing project: providing services to taxonomists for standard genome sequencing and annotation.</title>
        <authorList>
            <consortium name="The Broad Institute Genomics Platform"/>
            <consortium name="The Broad Institute Genome Sequencing Center for Infectious Disease"/>
            <person name="Wu L."/>
            <person name="Ma J."/>
        </authorList>
    </citation>
    <scope>NUCLEOTIDE SEQUENCE [LARGE SCALE GENOMIC DNA]</scope>
    <source>
        <strain evidence="2">KCTC 22671</strain>
    </source>
</reference>
<dbReference type="SUPFAM" id="SSF49464">
    <property type="entry name" value="Carboxypeptidase regulatory domain-like"/>
    <property type="match status" value="1"/>
</dbReference>
<dbReference type="Proteomes" id="UP001597534">
    <property type="component" value="Unassembled WGS sequence"/>
</dbReference>
<proteinExistence type="predicted"/>
<sequence length="297" mass="33756">MNKLLVILFFIISNVLFGQIKGVVFCKNSNAPIPYVNIWIENENIGTTSNNDGEFEIVDSRGKFLILSCLGYETAKIDLENVPSKIFLNPTSFTLNEVTVTRGKDKKENILGAFNNSDVRVYSASDNVPQISARLFNFDSLCVKTPYLKALKLQTYSMVKNAKFNIRFYSVGVEGQPDKLLYEKNIIGIAKKGIKSVKIDLSDLNILFPDAGLFVGYEWLIIEENKHWISLQPKDSNEKIKKLLYEPRVGILPIPHNDNSWVYRSGKWQKSEKLSSQFSKPYSENYGLLAFEITLTD</sequence>
<organism evidence="1 2">
    <name type="scientific">Flavobacterium chuncheonense</name>
    <dbReference type="NCBI Taxonomy" id="2026653"/>
    <lineage>
        <taxon>Bacteria</taxon>
        <taxon>Pseudomonadati</taxon>
        <taxon>Bacteroidota</taxon>
        <taxon>Flavobacteriia</taxon>
        <taxon>Flavobacteriales</taxon>
        <taxon>Flavobacteriaceae</taxon>
        <taxon>Flavobacterium</taxon>
    </lineage>
</organism>
<dbReference type="InterPro" id="IPR008969">
    <property type="entry name" value="CarboxyPept-like_regulatory"/>
</dbReference>
<dbReference type="EMBL" id="JBHUPC010000012">
    <property type="protein sequence ID" value="MFD2891760.1"/>
    <property type="molecule type" value="Genomic_DNA"/>
</dbReference>
<dbReference type="RefSeq" id="WP_379811367.1">
    <property type="nucleotide sequence ID" value="NZ_JBHUPC010000012.1"/>
</dbReference>
<keyword evidence="2" id="KW-1185">Reference proteome</keyword>
<accession>A0ABW5YMX5</accession>
<evidence type="ECO:0000313" key="2">
    <source>
        <dbReference type="Proteomes" id="UP001597534"/>
    </source>
</evidence>
<name>A0ABW5YMX5_9FLAO</name>
<comment type="caution">
    <text evidence="1">The sequence shown here is derived from an EMBL/GenBank/DDBJ whole genome shotgun (WGS) entry which is preliminary data.</text>
</comment>
<evidence type="ECO:0000313" key="1">
    <source>
        <dbReference type="EMBL" id="MFD2891760.1"/>
    </source>
</evidence>
<dbReference type="Pfam" id="PF13715">
    <property type="entry name" value="CarbopepD_reg_2"/>
    <property type="match status" value="1"/>
</dbReference>